<dbReference type="PRINTS" id="PR00237">
    <property type="entry name" value="GPCRRHODOPSN"/>
</dbReference>
<comment type="subcellular location">
    <subcellularLocation>
        <location evidence="1">Membrane</location>
    </subcellularLocation>
</comment>
<keyword evidence="10" id="KW-1185">Reference proteome</keyword>
<dbReference type="GO" id="GO:0007204">
    <property type="term" value="P:positive regulation of cytosolic calcium ion concentration"/>
    <property type="evidence" value="ECO:0007669"/>
    <property type="project" value="TreeGrafter"/>
</dbReference>
<organism evidence="10 11">
    <name type="scientific">Lipotes vexillifer</name>
    <name type="common">Yangtze river dolphin</name>
    <dbReference type="NCBI Taxonomy" id="118797"/>
    <lineage>
        <taxon>Eukaryota</taxon>
        <taxon>Metazoa</taxon>
        <taxon>Chordata</taxon>
        <taxon>Craniata</taxon>
        <taxon>Vertebrata</taxon>
        <taxon>Euteleostomi</taxon>
        <taxon>Mammalia</taxon>
        <taxon>Eutheria</taxon>
        <taxon>Laurasiatheria</taxon>
        <taxon>Artiodactyla</taxon>
        <taxon>Whippomorpha</taxon>
        <taxon>Cetacea</taxon>
        <taxon>Odontoceti</taxon>
        <taxon>Lipotidae</taxon>
        <taxon>Lipotes</taxon>
    </lineage>
</organism>
<evidence type="ECO:0000256" key="3">
    <source>
        <dbReference type="ARBA" id="ARBA00022989"/>
    </source>
</evidence>
<feature type="transmembrane region" description="Helical" evidence="8">
    <location>
        <begin position="65"/>
        <end position="85"/>
    </location>
</feature>
<dbReference type="PROSITE" id="PS50262">
    <property type="entry name" value="G_PROTEIN_RECEP_F1_2"/>
    <property type="match status" value="1"/>
</dbReference>
<keyword evidence="2 8" id="KW-0812">Transmembrane</keyword>
<reference evidence="11" key="1">
    <citation type="submission" date="2025-08" db="UniProtKB">
        <authorList>
            <consortium name="RefSeq"/>
        </authorList>
    </citation>
    <scope>IDENTIFICATION</scope>
</reference>
<dbReference type="Proteomes" id="UP000265300">
    <property type="component" value="Unplaced"/>
</dbReference>
<dbReference type="Gene3D" id="1.20.1070.10">
    <property type="entry name" value="Rhodopsin 7-helix transmembrane proteins"/>
    <property type="match status" value="1"/>
</dbReference>
<name>A0A340YF88_LIPVE</name>
<dbReference type="InterPro" id="IPR050119">
    <property type="entry name" value="CCR1-9-like"/>
</dbReference>
<gene>
    <name evidence="11" type="primary">LOC103089676</name>
</gene>
<evidence type="ECO:0000256" key="2">
    <source>
        <dbReference type="ARBA" id="ARBA00022692"/>
    </source>
</evidence>
<feature type="transmembrane region" description="Helical" evidence="8">
    <location>
        <begin position="129"/>
        <end position="154"/>
    </location>
</feature>
<keyword evidence="3 8" id="KW-1133">Transmembrane helix</keyword>
<dbReference type="RefSeq" id="XP_007470105.1">
    <property type="nucleotide sequence ID" value="XM_007470043.1"/>
</dbReference>
<evidence type="ECO:0000313" key="11">
    <source>
        <dbReference type="RefSeq" id="XP_007470105.1"/>
    </source>
</evidence>
<protein>
    <submittedName>
        <fullName evidence="11">Relaxin-3 receptor 1-like</fullName>
    </submittedName>
</protein>
<dbReference type="GeneID" id="103089676"/>
<keyword evidence="6" id="KW-0675">Receptor</keyword>
<dbReference type="GO" id="GO:0019722">
    <property type="term" value="P:calcium-mediated signaling"/>
    <property type="evidence" value="ECO:0007669"/>
    <property type="project" value="TreeGrafter"/>
</dbReference>
<evidence type="ECO:0000256" key="4">
    <source>
        <dbReference type="ARBA" id="ARBA00023040"/>
    </source>
</evidence>
<dbReference type="PANTHER" id="PTHR10489:SF951">
    <property type="entry name" value="RELAXIN FAMILY PEPTIDE_INSL5 RECEPTOR 4"/>
    <property type="match status" value="1"/>
</dbReference>
<dbReference type="InterPro" id="IPR000276">
    <property type="entry name" value="GPCR_Rhodpsn"/>
</dbReference>
<sequence length="221" mass="24292">MASARGSCRIARAIGAVLPLNWLGDASSGQPPNSSLALCTFGLVGNVLVLVLVRSQQRRRRSLLSCFLLNLAATDLQFVLTLPFWAVDMVRDFSWPFGNAMCKVVLMVLNIVARYCAVASALRPRRPGTPWAVCVCCLLWATAVLATAPTALFATVASVRGERLCLLRFPDGGLDWLAFYHLQKITVAFVLRLATLGTCSLLFLPFLRWLRACWPPGVRLR</sequence>
<evidence type="ECO:0000313" key="10">
    <source>
        <dbReference type="Proteomes" id="UP000265300"/>
    </source>
</evidence>
<evidence type="ECO:0000256" key="7">
    <source>
        <dbReference type="ARBA" id="ARBA00023224"/>
    </source>
</evidence>
<feature type="transmembrane region" description="Helical" evidence="8">
    <location>
        <begin position="185"/>
        <end position="207"/>
    </location>
</feature>
<dbReference type="STRING" id="118797.A0A340YF88"/>
<dbReference type="SUPFAM" id="SSF81321">
    <property type="entry name" value="Family A G protein-coupled receptor-like"/>
    <property type="match status" value="1"/>
</dbReference>
<keyword evidence="4" id="KW-0297">G-protein coupled receptor</keyword>
<dbReference type="GO" id="GO:0009897">
    <property type="term" value="C:external side of plasma membrane"/>
    <property type="evidence" value="ECO:0007669"/>
    <property type="project" value="TreeGrafter"/>
</dbReference>
<dbReference type="InterPro" id="IPR017452">
    <property type="entry name" value="GPCR_Rhodpsn_7TM"/>
</dbReference>
<evidence type="ECO:0000256" key="6">
    <source>
        <dbReference type="ARBA" id="ARBA00023170"/>
    </source>
</evidence>
<proteinExistence type="predicted"/>
<keyword evidence="7" id="KW-0807">Transducer</keyword>
<dbReference type="InParanoid" id="A0A340YF88"/>
<dbReference type="GO" id="GO:0019957">
    <property type="term" value="F:C-C chemokine binding"/>
    <property type="evidence" value="ECO:0007669"/>
    <property type="project" value="TreeGrafter"/>
</dbReference>
<dbReference type="GO" id="GO:0060326">
    <property type="term" value="P:cell chemotaxis"/>
    <property type="evidence" value="ECO:0007669"/>
    <property type="project" value="TreeGrafter"/>
</dbReference>
<evidence type="ECO:0000256" key="5">
    <source>
        <dbReference type="ARBA" id="ARBA00023136"/>
    </source>
</evidence>
<accession>A0A340YF88</accession>
<keyword evidence="5 8" id="KW-0472">Membrane</keyword>
<dbReference type="GO" id="GO:0006955">
    <property type="term" value="P:immune response"/>
    <property type="evidence" value="ECO:0007669"/>
    <property type="project" value="TreeGrafter"/>
</dbReference>
<evidence type="ECO:0000259" key="9">
    <source>
        <dbReference type="PROSITE" id="PS50262"/>
    </source>
</evidence>
<dbReference type="PANTHER" id="PTHR10489">
    <property type="entry name" value="CELL ADHESION MOLECULE"/>
    <property type="match status" value="1"/>
</dbReference>
<dbReference type="KEGG" id="lve:103089676"/>
<dbReference type="AlphaFoldDB" id="A0A340YF88"/>
<dbReference type="Pfam" id="PF00001">
    <property type="entry name" value="7tm_1"/>
    <property type="match status" value="1"/>
</dbReference>
<feature type="domain" description="G-protein coupled receptors family 1 profile" evidence="9">
    <location>
        <begin position="45"/>
        <end position="108"/>
    </location>
</feature>
<evidence type="ECO:0000256" key="1">
    <source>
        <dbReference type="ARBA" id="ARBA00004370"/>
    </source>
</evidence>
<evidence type="ECO:0000256" key="8">
    <source>
        <dbReference type="SAM" id="Phobius"/>
    </source>
</evidence>
<dbReference type="GO" id="GO:0016493">
    <property type="term" value="F:C-C chemokine receptor activity"/>
    <property type="evidence" value="ECO:0007669"/>
    <property type="project" value="TreeGrafter"/>
</dbReference>
<feature type="transmembrane region" description="Helical" evidence="8">
    <location>
        <begin position="97"/>
        <end position="117"/>
    </location>
</feature>